<dbReference type="InterPro" id="IPR002213">
    <property type="entry name" value="UDP_glucos_trans"/>
</dbReference>
<proteinExistence type="predicted"/>
<dbReference type="EMBL" id="MOMC01000020">
    <property type="protein sequence ID" value="ONH31016.1"/>
    <property type="molecule type" value="Genomic_DNA"/>
</dbReference>
<keyword evidence="1" id="KW-0808">Transferase</keyword>
<dbReference type="RefSeq" id="WP_076816197.1">
    <property type="nucleotide sequence ID" value="NZ_MOMC01000020.1"/>
</dbReference>
<evidence type="ECO:0000313" key="1">
    <source>
        <dbReference type="EMBL" id="ONH31016.1"/>
    </source>
</evidence>
<dbReference type="GO" id="GO:0008194">
    <property type="term" value="F:UDP-glycosyltransferase activity"/>
    <property type="evidence" value="ECO:0007669"/>
    <property type="project" value="InterPro"/>
</dbReference>
<name>A0A1V2IEX8_9ACTN</name>
<dbReference type="OrthoDB" id="764352at2"/>
<dbReference type="SUPFAM" id="SSF53756">
    <property type="entry name" value="UDP-Glycosyltransferase/glycogen phosphorylase"/>
    <property type="match status" value="1"/>
</dbReference>
<dbReference type="Proteomes" id="UP000188929">
    <property type="component" value="Unassembled WGS sequence"/>
</dbReference>
<accession>A0A1V2IEX8</accession>
<dbReference type="Gene3D" id="3.40.50.2000">
    <property type="entry name" value="Glycogen Phosphorylase B"/>
    <property type="match status" value="2"/>
</dbReference>
<dbReference type="PANTHER" id="PTHR48050:SF13">
    <property type="entry name" value="STEROL 3-BETA-GLUCOSYLTRANSFERASE UGT80A2"/>
    <property type="match status" value="1"/>
</dbReference>
<comment type="caution">
    <text evidence="1">The sequence shown here is derived from an EMBL/GenBank/DDBJ whole genome shotgun (WGS) entry which is preliminary data.</text>
</comment>
<keyword evidence="2" id="KW-1185">Reference proteome</keyword>
<dbReference type="STRING" id="1834516.BL253_11165"/>
<organism evidence="1 2">
    <name type="scientific">Pseudofrankia asymbiotica</name>
    <dbReference type="NCBI Taxonomy" id="1834516"/>
    <lineage>
        <taxon>Bacteria</taxon>
        <taxon>Bacillati</taxon>
        <taxon>Actinomycetota</taxon>
        <taxon>Actinomycetes</taxon>
        <taxon>Frankiales</taxon>
        <taxon>Frankiaceae</taxon>
        <taxon>Pseudofrankia</taxon>
    </lineage>
</organism>
<dbReference type="InterPro" id="IPR050426">
    <property type="entry name" value="Glycosyltransferase_28"/>
</dbReference>
<protein>
    <submittedName>
        <fullName evidence="1">Glycosyl transferase</fullName>
    </submittedName>
</protein>
<dbReference type="Pfam" id="PF00201">
    <property type="entry name" value="UDPGT"/>
    <property type="match status" value="1"/>
</dbReference>
<evidence type="ECO:0000313" key="2">
    <source>
        <dbReference type="Proteomes" id="UP000188929"/>
    </source>
</evidence>
<dbReference type="PANTHER" id="PTHR48050">
    <property type="entry name" value="STEROL 3-BETA-GLUCOSYLTRANSFERASE"/>
    <property type="match status" value="1"/>
</dbReference>
<dbReference type="GO" id="GO:0017000">
    <property type="term" value="P:antibiotic biosynthetic process"/>
    <property type="evidence" value="ECO:0007669"/>
    <property type="project" value="UniProtKB-ARBA"/>
</dbReference>
<sequence>MGRILFVVPPLAGHVYPAVGIGGELADRGHEVAIAGHASVVGPLVPAPLRLIELPEQITSGERAEIEEKSRRQRGTGSFKFLWEDFLLPLGSAMARDLEPVVDDFRPDVVVVDQQAVGGALLARRRRLRWVTLATTSAEFDNPYGVMAAVGQWVVDRLREFQLASGVPAEDAARGDLRFSELLTLVCSVSELLRTPDAVAALPPGTVFIGSGAGLRQPMGDFPWSWLDPARAKVLVSLGTVTREAGGRFLRVAAEALAGMTDQVQTIIVAPPGIVDDLAAAAPADVLVRGKVPQLELMGHLSAVVCHAGNNTVCEALSQGVPLVVAPVRDDQPVIAEQLTRAGAGLRVRFGLVNAAGVAAALGSVLGDPAYRSAARRLGDDFATAGGVAAGAAHIEKLLP</sequence>
<dbReference type="AlphaFoldDB" id="A0A1V2IEX8"/>
<reference evidence="2" key="1">
    <citation type="submission" date="2016-10" db="EMBL/GenBank/DDBJ databases">
        <title>Frankia sp. NRRL B-16386 Genome sequencing.</title>
        <authorList>
            <person name="Ghodhbane-Gtari F."/>
            <person name="Swanson E."/>
            <person name="Gueddou A."/>
            <person name="Hezbri K."/>
            <person name="Ktari K."/>
            <person name="Nouioui I."/>
            <person name="Morris K."/>
            <person name="Simpson S."/>
            <person name="Abebe-Akele F."/>
            <person name="Thomas K."/>
            <person name="Gtari M."/>
            <person name="Tisa L.S."/>
        </authorList>
    </citation>
    <scope>NUCLEOTIDE SEQUENCE [LARGE SCALE GENOMIC DNA]</scope>
    <source>
        <strain evidence="2">NRRL B-16386</strain>
    </source>
</reference>
<dbReference type="CDD" id="cd03784">
    <property type="entry name" value="GT1_Gtf-like"/>
    <property type="match status" value="1"/>
</dbReference>
<gene>
    <name evidence="1" type="ORF">BL253_11165</name>
</gene>